<dbReference type="EMBL" id="VFLP01000029">
    <property type="protein sequence ID" value="TRX93493.1"/>
    <property type="molecule type" value="Genomic_DNA"/>
</dbReference>
<evidence type="ECO:0008006" key="5">
    <source>
        <dbReference type="Google" id="ProtNLM"/>
    </source>
</evidence>
<dbReference type="GO" id="GO:0019369">
    <property type="term" value="P:arachidonate metabolic process"/>
    <property type="evidence" value="ECO:0007669"/>
    <property type="project" value="TreeGrafter"/>
</dbReference>
<comment type="caution">
    <text evidence="3">The sequence shown here is derived from an EMBL/GenBank/DDBJ whole genome shotgun (WGS) entry which is preliminary data.</text>
</comment>
<reference evidence="4" key="1">
    <citation type="submission" date="2019-06" db="EMBL/GenBank/DDBJ databases">
        <title>Draft genome sequence of the griseofulvin-producing fungus Xylaria cubensis strain G536.</title>
        <authorList>
            <person name="Mead M.E."/>
            <person name="Raja H.A."/>
            <person name="Steenwyk J.L."/>
            <person name="Knowles S.L."/>
            <person name="Oberlies N.H."/>
            <person name="Rokas A."/>
        </authorList>
    </citation>
    <scope>NUCLEOTIDE SEQUENCE [LARGE SCALE GENOMIC DNA]</scope>
    <source>
        <strain evidence="4">G536</strain>
    </source>
</reference>
<dbReference type="OrthoDB" id="194358at2759"/>
<evidence type="ECO:0000256" key="1">
    <source>
        <dbReference type="ARBA" id="ARBA00022801"/>
    </source>
</evidence>
<dbReference type="Proteomes" id="UP000319160">
    <property type="component" value="Unassembled WGS sequence"/>
</dbReference>
<evidence type="ECO:0000313" key="4">
    <source>
        <dbReference type="Proteomes" id="UP000319160"/>
    </source>
</evidence>
<gene>
    <name evidence="3" type="ORF">FHL15_005768</name>
</gene>
<dbReference type="PANTHER" id="PTHR24185">
    <property type="entry name" value="CALCIUM-INDEPENDENT PHOSPHOLIPASE A2-GAMMA"/>
    <property type="match status" value="1"/>
</dbReference>
<dbReference type="Gene3D" id="3.40.1090.10">
    <property type="entry name" value="Cytosolic phospholipase A2 catalytic domain"/>
    <property type="match status" value="1"/>
</dbReference>
<dbReference type="AlphaFoldDB" id="A0A553HZW9"/>
<keyword evidence="2" id="KW-0443">Lipid metabolism</keyword>
<keyword evidence="2" id="KW-0442">Lipid degradation</keyword>
<dbReference type="SUPFAM" id="SSF52151">
    <property type="entry name" value="FabD/lysophospholipase-like"/>
    <property type="match status" value="1"/>
</dbReference>
<protein>
    <recommendedName>
        <fullName evidence="5">PNPLA domain-containing protein</fullName>
    </recommendedName>
</protein>
<accession>A0A553HZW9</accession>
<keyword evidence="4" id="KW-1185">Reference proteome</keyword>
<proteinExistence type="predicted"/>
<name>A0A553HZW9_9PEZI</name>
<keyword evidence="1" id="KW-0378">Hydrolase</keyword>
<evidence type="ECO:0000256" key="2">
    <source>
        <dbReference type="ARBA" id="ARBA00022963"/>
    </source>
</evidence>
<dbReference type="InterPro" id="IPR016035">
    <property type="entry name" value="Acyl_Trfase/lysoPLipase"/>
</dbReference>
<sequence length="227" mass="24932">MYSAGGLAALGICTRGWSVNEAIAKFKVLAKEVFKPRDTSRIHFLEDFTNVFHGNLYKTQTLENALKREFSNGFLFAGNSSLQQMPKVAVTSSSLFGKQAVILTNYNLSSEDVKNRPGKREQGSIEIEGLPSNLPESFELYLLIEEQDHPSSPALCVILSEAIIGYMKRGYFDLDGVEFAVSKEHSSINISLCLQTVAYASGSTSLPISGFPRQLISEDGIYADTSK</sequence>
<dbReference type="GO" id="GO:0047499">
    <property type="term" value="F:calcium-independent phospholipase A2 activity"/>
    <property type="evidence" value="ECO:0007669"/>
    <property type="project" value="TreeGrafter"/>
</dbReference>
<dbReference type="STRING" id="2512241.A0A553HZW9"/>
<dbReference type="GO" id="GO:0016042">
    <property type="term" value="P:lipid catabolic process"/>
    <property type="evidence" value="ECO:0007669"/>
    <property type="project" value="UniProtKB-KW"/>
</dbReference>
<dbReference type="GO" id="GO:0016020">
    <property type="term" value="C:membrane"/>
    <property type="evidence" value="ECO:0007669"/>
    <property type="project" value="TreeGrafter"/>
</dbReference>
<evidence type="ECO:0000313" key="3">
    <source>
        <dbReference type="EMBL" id="TRX93493.1"/>
    </source>
</evidence>
<organism evidence="3 4">
    <name type="scientific">Xylaria flabelliformis</name>
    <dbReference type="NCBI Taxonomy" id="2512241"/>
    <lineage>
        <taxon>Eukaryota</taxon>
        <taxon>Fungi</taxon>
        <taxon>Dikarya</taxon>
        <taxon>Ascomycota</taxon>
        <taxon>Pezizomycotina</taxon>
        <taxon>Sordariomycetes</taxon>
        <taxon>Xylariomycetidae</taxon>
        <taxon>Xylariales</taxon>
        <taxon>Xylariaceae</taxon>
        <taxon>Xylaria</taxon>
    </lineage>
</organism>
<dbReference type="PANTHER" id="PTHR24185:SF1">
    <property type="entry name" value="CALCIUM-INDEPENDENT PHOSPHOLIPASE A2-GAMMA"/>
    <property type="match status" value="1"/>
</dbReference>